<name>A0A9X5BL69_9FIRM</name>
<dbReference type="RefSeq" id="WP_160562509.1">
    <property type="nucleotide sequence ID" value="NZ_QZDT01000145.1"/>
</dbReference>
<dbReference type="EMBL" id="QZDT01000145">
    <property type="protein sequence ID" value="NBJ95657.1"/>
    <property type="molecule type" value="Genomic_DNA"/>
</dbReference>
<proteinExistence type="predicted"/>
<evidence type="ECO:0000313" key="2">
    <source>
        <dbReference type="Proteomes" id="UP001154420"/>
    </source>
</evidence>
<dbReference type="Proteomes" id="UP001154420">
    <property type="component" value="Unassembled WGS sequence"/>
</dbReference>
<evidence type="ECO:0000313" key="1">
    <source>
        <dbReference type="EMBL" id="NBJ95657.1"/>
    </source>
</evidence>
<dbReference type="AlphaFoldDB" id="A0A9X5BL69"/>
<dbReference type="InterPro" id="IPR036388">
    <property type="entry name" value="WH-like_DNA-bd_sf"/>
</dbReference>
<dbReference type="SUPFAM" id="SSF88659">
    <property type="entry name" value="Sigma3 and sigma4 domains of RNA polymerase sigma factors"/>
    <property type="match status" value="1"/>
</dbReference>
<dbReference type="Gene3D" id="1.10.10.10">
    <property type="entry name" value="Winged helix-like DNA-binding domain superfamily/Winged helix DNA-binding domain"/>
    <property type="match status" value="1"/>
</dbReference>
<reference evidence="1" key="1">
    <citation type="submission" date="2018-09" db="EMBL/GenBank/DDBJ databases">
        <title>Murine metabolic-syndrome-specific gut microbial biobank.</title>
        <authorList>
            <person name="Liu C."/>
        </authorList>
    </citation>
    <scope>NUCLEOTIDE SEQUENCE</scope>
    <source>
        <strain evidence="1">D42-62</strain>
    </source>
</reference>
<dbReference type="InterPro" id="IPR013324">
    <property type="entry name" value="RNA_pol_sigma_r3/r4-like"/>
</dbReference>
<dbReference type="OrthoDB" id="2043637at2"/>
<gene>
    <name evidence="1" type="ORF">D5281_24955</name>
</gene>
<organism evidence="1 2">
    <name type="scientific">Parablautia muri</name>
    <dbReference type="NCBI Taxonomy" id="2320879"/>
    <lineage>
        <taxon>Bacteria</taxon>
        <taxon>Bacillati</taxon>
        <taxon>Bacillota</taxon>
        <taxon>Clostridia</taxon>
        <taxon>Lachnospirales</taxon>
        <taxon>Lachnospiraceae</taxon>
        <taxon>Parablautia</taxon>
    </lineage>
</organism>
<accession>A0A9X5BL69</accession>
<keyword evidence="2" id="KW-1185">Reference proteome</keyword>
<sequence length="153" mass="18220">MFFRKITVKSGDEEFTLEVTEEEYLKYYRPWWQQKKHEQRNREAMEQNGYTEESYEAWRDNASEEVGIPDMELPGVDELVEKKLLLGVLADAMDSLLPEERELAMKVFGEEMSLADYADMKKQNPRTISDHKRRILSKLRKFFSEHGFEVDSR</sequence>
<comment type="caution">
    <text evidence="1">The sequence shown here is derived from an EMBL/GenBank/DDBJ whole genome shotgun (WGS) entry which is preliminary data.</text>
</comment>
<protein>
    <submittedName>
        <fullName evidence="1">Sigma-70 family RNA polymerase sigma factor</fullName>
    </submittedName>
</protein>